<evidence type="ECO:0000313" key="2">
    <source>
        <dbReference type="EMBL" id="CAK9329740.1"/>
    </source>
</evidence>
<sequence length="75" mass="8595">MIEMEETKSHVLHYAYSSPFIFHISNHVASIIPHDAAMESSEQRMKMKKSKSSRWEMSESPLSPGSDVLVLQFVQ</sequence>
<evidence type="ECO:0000313" key="3">
    <source>
        <dbReference type="Proteomes" id="UP001642487"/>
    </source>
</evidence>
<reference evidence="2 3" key="1">
    <citation type="submission" date="2024-03" db="EMBL/GenBank/DDBJ databases">
        <authorList>
            <person name="Gkanogiannis A."/>
            <person name="Becerra Lopez-Lavalle L."/>
        </authorList>
    </citation>
    <scope>NUCLEOTIDE SEQUENCE [LARGE SCALE GENOMIC DNA]</scope>
</reference>
<accession>A0ABP0ZDA7</accession>
<feature type="region of interest" description="Disordered" evidence="1">
    <location>
        <begin position="44"/>
        <end position="64"/>
    </location>
</feature>
<gene>
    <name evidence="2" type="ORF">CITCOLO1_LOCUS22218</name>
</gene>
<evidence type="ECO:0000256" key="1">
    <source>
        <dbReference type="SAM" id="MobiDB-lite"/>
    </source>
</evidence>
<keyword evidence="3" id="KW-1185">Reference proteome</keyword>
<dbReference type="Proteomes" id="UP001642487">
    <property type="component" value="Chromosome 9"/>
</dbReference>
<proteinExistence type="predicted"/>
<name>A0ABP0ZDA7_9ROSI</name>
<protein>
    <submittedName>
        <fullName evidence="2">Uncharacterized protein</fullName>
    </submittedName>
</protein>
<organism evidence="2 3">
    <name type="scientific">Citrullus colocynthis</name>
    <name type="common">colocynth</name>
    <dbReference type="NCBI Taxonomy" id="252529"/>
    <lineage>
        <taxon>Eukaryota</taxon>
        <taxon>Viridiplantae</taxon>
        <taxon>Streptophyta</taxon>
        <taxon>Embryophyta</taxon>
        <taxon>Tracheophyta</taxon>
        <taxon>Spermatophyta</taxon>
        <taxon>Magnoliopsida</taxon>
        <taxon>eudicotyledons</taxon>
        <taxon>Gunneridae</taxon>
        <taxon>Pentapetalae</taxon>
        <taxon>rosids</taxon>
        <taxon>fabids</taxon>
        <taxon>Cucurbitales</taxon>
        <taxon>Cucurbitaceae</taxon>
        <taxon>Benincaseae</taxon>
        <taxon>Citrullus</taxon>
    </lineage>
</organism>
<dbReference type="EMBL" id="OZ021743">
    <property type="protein sequence ID" value="CAK9329740.1"/>
    <property type="molecule type" value="Genomic_DNA"/>
</dbReference>